<comment type="subcellular location">
    <subcellularLocation>
        <location evidence="1">Nucleus</location>
    </subcellularLocation>
</comment>
<dbReference type="Pfam" id="PF05843">
    <property type="entry name" value="Suf"/>
    <property type="match status" value="1"/>
</dbReference>
<dbReference type="GO" id="GO:0005634">
    <property type="term" value="C:nucleus"/>
    <property type="evidence" value="ECO:0007669"/>
    <property type="project" value="UniProtKB-SubCell"/>
</dbReference>
<dbReference type="PANTHER" id="PTHR19980">
    <property type="entry name" value="RNA CLEAVAGE STIMULATION FACTOR"/>
    <property type="match status" value="1"/>
</dbReference>
<evidence type="ECO:0000313" key="7">
    <source>
        <dbReference type="Proteomes" id="UP001201812"/>
    </source>
</evidence>
<feature type="region of interest" description="Disordered" evidence="4">
    <location>
        <begin position="692"/>
        <end position="740"/>
    </location>
</feature>
<dbReference type="GO" id="GO:0031124">
    <property type="term" value="P:mRNA 3'-end processing"/>
    <property type="evidence" value="ECO:0007669"/>
    <property type="project" value="InterPro"/>
</dbReference>
<keyword evidence="2" id="KW-0677">Repeat</keyword>
<gene>
    <name evidence="6" type="ORF">DdX_03692</name>
</gene>
<dbReference type="PANTHER" id="PTHR19980:SF0">
    <property type="entry name" value="CLEAVAGE STIMULATION FACTOR SUBUNIT 3"/>
    <property type="match status" value="1"/>
</dbReference>
<reference evidence="6" key="1">
    <citation type="submission" date="2022-01" db="EMBL/GenBank/DDBJ databases">
        <title>Genome Sequence Resource for Two Populations of Ditylenchus destructor, the Migratory Endoparasitic Phytonematode.</title>
        <authorList>
            <person name="Zhang H."/>
            <person name="Lin R."/>
            <person name="Xie B."/>
        </authorList>
    </citation>
    <scope>NUCLEOTIDE SEQUENCE</scope>
    <source>
        <strain evidence="6">BazhouSP</strain>
    </source>
</reference>
<evidence type="ECO:0000313" key="6">
    <source>
        <dbReference type="EMBL" id="KAI1723531.1"/>
    </source>
</evidence>
<sequence>MSSTSVLSPERRIELNPFDVDAWNLLLRESQARPIDQARNFYEKLVGQFHNAGRYWKAYIEHEIRARNFEKVEALFSRCLVHVLNIDLWKCYVHYVHQTKGHLPTFREEMAKAYDFALEKMGLDMHSLSLYTDYISFLKTVPAVGQYAENQRISAIRKVYQRGIATPLVGIEQLWNEYCAYEKSVNQTLAEKLIIEKNKDYQLSRRVGRSMEQVTRGINRQAVSIPPRGSTAELKQAELWRKYIQWEKSNPLNTEEYGQLAKRVIFAYEQALLCLGYMPDIWYEAALFQQQAAQQLAEKGDVKLSTTITSEIIQLYERAISGLMKENQLLYFAYSDYEEERRNYDNVKKIYNRILSIEHVDPTLPYIQLMKFTRRTEGVKTARLIFKRAREDNRSKFHVYVAAATMEYYCSKDPQVAMRIFDLGLKKFANDAEYALAYVEFLSHLNEDNNTRVIFERLLSSGALAPEKAVEIWDKYLEFESQVGDLTSILKVDQRRREAVKELYEDRQALLLIDRYKFLNLTPCTHEQLRFMGYSKQARQYASNAPMANGVAQNGKAETAASRQAGTSVVAGSIMEMSGFPRPDTTQMLPFKPKLPSAVGYQHPVAGGAYPPPPGIAQLLQQLPPPWTFLGPFPDIELLLDSLAKFNREPPKANTKDSLDPNASFGGYKAADVKKEFYQLLSTTTDPAVVLASQEYQQSSSQTRKRQIAGRHDSDSEDESSRQIGGVDIYKRRMNMKAGD</sequence>
<keyword evidence="3" id="KW-0539">Nucleus</keyword>
<protein>
    <submittedName>
        <fullName evidence="6">Suppressor of forked protein (Suf) domain-containing protein</fullName>
    </submittedName>
</protein>
<organism evidence="6 7">
    <name type="scientific">Ditylenchus destructor</name>
    <dbReference type="NCBI Taxonomy" id="166010"/>
    <lineage>
        <taxon>Eukaryota</taxon>
        <taxon>Metazoa</taxon>
        <taxon>Ecdysozoa</taxon>
        <taxon>Nematoda</taxon>
        <taxon>Chromadorea</taxon>
        <taxon>Rhabditida</taxon>
        <taxon>Tylenchina</taxon>
        <taxon>Tylenchomorpha</taxon>
        <taxon>Sphaerularioidea</taxon>
        <taxon>Anguinidae</taxon>
        <taxon>Anguininae</taxon>
        <taxon>Ditylenchus</taxon>
    </lineage>
</organism>
<dbReference type="Proteomes" id="UP001201812">
    <property type="component" value="Unassembled WGS sequence"/>
</dbReference>
<keyword evidence="7" id="KW-1185">Reference proteome</keyword>
<dbReference type="AlphaFoldDB" id="A0AAD4NC85"/>
<evidence type="ECO:0000256" key="4">
    <source>
        <dbReference type="SAM" id="MobiDB-lite"/>
    </source>
</evidence>
<dbReference type="InterPro" id="IPR045243">
    <property type="entry name" value="Rna14-like"/>
</dbReference>
<dbReference type="GO" id="GO:0003729">
    <property type="term" value="F:mRNA binding"/>
    <property type="evidence" value="ECO:0007669"/>
    <property type="project" value="TreeGrafter"/>
</dbReference>
<evidence type="ECO:0000259" key="5">
    <source>
        <dbReference type="Pfam" id="PF05843"/>
    </source>
</evidence>
<dbReference type="InterPro" id="IPR011990">
    <property type="entry name" value="TPR-like_helical_dom_sf"/>
</dbReference>
<dbReference type="SUPFAM" id="SSF48452">
    <property type="entry name" value="TPR-like"/>
    <property type="match status" value="1"/>
</dbReference>
<evidence type="ECO:0000256" key="2">
    <source>
        <dbReference type="ARBA" id="ARBA00022737"/>
    </source>
</evidence>
<name>A0AAD4NC85_9BILA</name>
<accession>A0AAD4NC85</accession>
<dbReference type="EMBL" id="JAKKPZ010000003">
    <property type="protein sequence ID" value="KAI1723531.1"/>
    <property type="molecule type" value="Genomic_DNA"/>
</dbReference>
<dbReference type="FunFam" id="1.25.40.1040:FF:000002">
    <property type="entry name" value="Cleavage stimulation factor subunit 3"/>
    <property type="match status" value="1"/>
</dbReference>
<evidence type="ECO:0000256" key="3">
    <source>
        <dbReference type="ARBA" id="ARBA00023242"/>
    </source>
</evidence>
<feature type="domain" description="Suppressor of forked" evidence="5">
    <location>
        <begin position="8"/>
        <end position="529"/>
    </location>
</feature>
<comment type="caution">
    <text evidence="6">The sequence shown here is derived from an EMBL/GenBank/DDBJ whole genome shotgun (WGS) entry which is preliminary data.</text>
</comment>
<dbReference type="InterPro" id="IPR003107">
    <property type="entry name" value="HAT"/>
</dbReference>
<evidence type="ECO:0000256" key="1">
    <source>
        <dbReference type="ARBA" id="ARBA00004123"/>
    </source>
</evidence>
<dbReference type="Gene3D" id="1.25.40.1040">
    <property type="match status" value="1"/>
</dbReference>
<dbReference type="SMART" id="SM00386">
    <property type="entry name" value="HAT"/>
    <property type="match status" value="11"/>
</dbReference>
<dbReference type="InterPro" id="IPR008847">
    <property type="entry name" value="Suf"/>
</dbReference>
<proteinExistence type="predicted"/>